<protein>
    <recommendedName>
        <fullName evidence="2">tRNA threonylcarbamoyladenosine biosynthesis protein TsaB</fullName>
    </recommendedName>
    <alternativeName>
        <fullName evidence="3">t(6)A37 threonylcarbamoyladenosine biosynthesis protein TsaB</fullName>
    </alternativeName>
</protein>
<dbReference type="Proteomes" id="UP001620597">
    <property type="component" value="Unassembled WGS sequence"/>
</dbReference>
<evidence type="ECO:0000256" key="3">
    <source>
        <dbReference type="ARBA" id="ARBA00032446"/>
    </source>
</evidence>
<dbReference type="PANTHER" id="PTHR11735:SF11">
    <property type="entry name" value="TRNA THREONYLCARBAMOYLADENOSINE BIOSYNTHESIS PROTEIN TSAB"/>
    <property type="match status" value="1"/>
</dbReference>
<dbReference type="GO" id="GO:0061711">
    <property type="term" value="F:tRNA N(6)-L-threonylcarbamoyladenine synthase activity"/>
    <property type="evidence" value="ECO:0007669"/>
    <property type="project" value="UniProtKB-EC"/>
</dbReference>
<keyword evidence="5" id="KW-0012">Acyltransferase</keyword>
<evidence type="ECO:0000313" key="5">
    <source>
        <dbReference type="EMBL" id="MFK4753463.1"/>
    </source>
</evidence>
<evidence type="ECO:0000313" key="6">
    <source>
        <dbReference type="Proteomes" id="UP001620597"/>
    </source>
</evidence>
<evidence type="ECO:0000256" key="1">
    <source>
        <dbReference type="ARBA" id="ARBA00010493"/>
    </source>
</evidence>
<sequence>MANLLIVDASSALCSVSLISAAGVQDLTERQPRRHAQRLLPMIDEVLQVAGVDKTALDGLAFARGPGSFTGIRIAVSVIQGIALGLNLPVYGFSTLQLLAQQALAETTVGQVVTVLDAYMGEVFWAVYERNDEQDGLLCRLVGAEQVSDPQRCVDGLQYMLQAHQIDPYNCVLAGNGVALLTPTDRLPALSVVDGIEPLSHYAVDQVANAWQRGEFAGFEDFPPVYLRDSVAWKKLDEQPSLLKR</sequence>
<gene>
    <name evidence="5" type="primary">tsaB</name>
    <name evidence="5" type="ORF">WG929_13685</name>
</gene>
<keyword evidence="6" id="KW-1185">Reference proteome</keyword>
<dbReference type="PANTHER" id="PTHR11735">
    <property type="entry name" value="TRNA N6-ADENOSINE THREONYLCARBAMOYLTRANSFERASE"/>
    <property type="match status" value="1"/>
</dbReference>
<comment type="caution">
    <text evidence="5">The sequence shown here is derived from an EMBL/GenBank/DDBJ whole genome shotgun (WGS) entry which is preliminary data.</text>
</comment>
<dbReference type="NCBIfam" id="TIGR03725">
    <property type="entry name" value="T6A_YeaZ"/>
    <property type="match status" value="1"/>
</dbReference>
<dbReference type="EMBL" id="JBBKTX010000016">
    <property type="protein sequence ID" value="MFK4753463.1"/>
    <property type="molecule type" value="Genomic_DNA"/>
</dbReference>
<proteinExistence type="inferred from homology"/>
<keyword evidence="5" id="KW-0808">Transferase</keyword>
<dbReference type="CDD" id="cd24032">
    <property type="entry name" value="ASKHA_NBD_TsaB"/>
    <property type="match status" value="1"/>
</dbReference>
<reference evidence="5 6" key="1">
    <citation type="submission" date="2024-03" db="EMBL/GenBank/DDBJ databases">
        <title>High-quality draft genome sequence of Oceanobacter sp. wDCs-4.</title>
        <authorList>
            <person name="Dong C."/>
        </authorList>
    </citation>
    <scope>NUCLEOTIDE SEQUENCE [LARGE SCALE GENOMIC DNA]</scope>
    <source>
        <strain evidence="6">wDCs-4</strain>
    </source>
</reference>
<comment type="similarity">
    <text evidence="1">Belongs to the KAE1 / TsaD family. TsaB subfamily.</text>
</comment>
<dbReference type="SUPFAM" id="SSF53067">
    <property type="entry name" value="Actin-like ATPase domain"/>
    <property type="match status" value="2"/>
</dbReference>
<dbReference type="InterPro" id="IPR022496">
    <property type="entry name" value="T6A_TsaB"/>
</dbReference>
<accession>A0ABW8NKF0</accession>
<evidence type="ECO:0000259" key="4">
    <source>
        <dbReference type="Pfam" id="PF00814"/>
    </source>
</evidence>
<feature type="domain" description="Gcp-like" evidence="4">
    <location>
        <begin position="33"/>
        <end position="154"/>
    </location>
</feature>
<dbReference type="Pfam" id="PF00814">
    <property type="entry name" value="TsaD"/>
    <property type="match status" value="1"/>
</dbReference>
<dbReference type="RefSeq" id="WP_416206498.1">
    <property type="nucleotide sequence ID" value="NZ_JBBKTX010000016.1"/>
</dbReference>
<dbReference type="InterPro" id="IPR000905">
    <property type="entry name" value="Gcp-like_dom"/>
</dbReference>
<organism evidence="5 6">
    <name type="scientific">Oceanobacter antarcticus</name>
    <dbReference type="NCBI Taxonomy" id="3133425"/>
    <lineage>
        <taxon>Bacteria</taxon>
        <taxon>Pseudomonadati</taxon>
        <taxon>Pseudomonadota</taxon>
        <taxon>Gammaproteobacteria</taxon>
        <taxon>Oceanospirillales</taxon>
        <taxon>Oceanospirillaceae</taxon>
        <taxon>Oceanobacter</taxon>
    </lineage>
</organism>
<evidence type="ECO:0000256" key="2">
    <source>
        <dbReference type="ARBA" id="ARBA00019012"/>
    </source>
</evidence>
<dbReference type="Gene3D" id="3.30.420.40">
    <property type="match status" value="2"/>
</dbReference>
<name>A0ABW8NKF0_9GAMM</name>
<dbReference type="InterPro" id="IPR043129">
    <property type="entry name" value="ATPase_NBD"/>
</dbReference>